<dbReference type="PANTHER" id="PTHR12526">
    <property type="entry name" value="GLYCOSYLTRANSFERASE"/>
    <property type="match status" value="1"/>
</dbReference>
<keyword evidence="3" id="KW-1185">Reference proteome</keyword>
<keyword evidence="2" id="KW-0808">Transferase</keyword>
<reference evidence="2 3" key="1">
    <citation type="submission" date="2019-01" db="EMBL/GenBank/DDBJ databases">
        <authorList>
            <person name="Chen W.-M."/>
        </authorList>
    </citation>
    <scope>NUCLEOTIDE SEQUENCE [LARGE SCALE GENOMIC DNA]</scope>
    <source>
        <strain evidence="2 3">KYPY4</strain>
    </source>
</reference>
<evidence type="ECO:0000313" key="3">
    <source>
        <dbReference type="Proteomes" id="UP000285575"/>
    </source>
</evidence>
<sequence>MRDAADKRPLVAHVVYRFSMGGLENGVVNLINRLPADRWRHAIVALTEIDAGFASRIQRPDVQMLALNKPPGQGFWQFPKLYRLFRQLRPAIVHTRNLGALEAQVPAWAAGVPGRVHGEHGRDADDVDGTNRRHIQMRRVYRHFVHQHIALGGELAGYLRTKIGVPERELTAIYNGVDHQRFCPAPARLPIPGCPFTDPGLWLVGTVGRMQTVKAQPLLAQAFVQLLQQHPALRETLRLVMVGDGPLRAECQAILEQAGVAHLAWLPGVRDDVPDVMRGLDCFVLPSLAEGISNTILEAMACGLPVLATRVGAAAELLVDGQTGWLAAAGDAQALADGLGLLARSRSDAQAMGQAGRLRIEQHFSLPAMVAAYETVYERALPRAP</sequence>
<dbReference type="Gene3D" id="3.40.50.2000">
    <property type="entry name" value="Glycogen Phosphorylase B"/>
    <property type="match status" value="2"/>
</dbReference>
<dbReference type="RefSeq" id="WP_128227431.1">
    <property type="nucleotide sequence ID" value="NZ_SACR01000001.1"/>
</dbReference>
<name>A0A437RSU7_9BURK</name>
<dbReference type="EMBL" id="SACR01000001">
    <property type="protein sequence ID" value="RVU49820.1"/>
    <property type="molecule type" value="Genomic_DNA"/>
</dbReference>
<organism evidence="2 3">
    <name type="scientific">Rubrivivax rivuli</name>
    <dbReference type="NCBI Taxonomy" id="1862385"/>
    <lineage>
        <taxon>Bacteria</taxon>
        <taxon>Pseudomonadati</taxon>
        <taxon>Pseudomonadota</taxon>
        <taxon>Betaproteobacteria</taxon>
        <taxon>Burkholderiales</taxon>
        <taxon>Sphaerotilaceae</taxon>
        <taxon>Rubrivivax</taxon>
    </lineage>
</organism>
<protein>
    <submittedName>
        <fullName evidence="2">TIGR03088 family PEP-CTERM/XrtA system glycosyltransferase</fullName>
    </submittedName>
</protein>
<feature type="domain" description="Glycosyltransferase subfamily 4-like N-terminal" evidence="1">
    <location>
        <begin position="20"/>
        <end position="181"/>
    </location>
</feature>
<dbReference type="GO" id="GO:0016757">
    <property type="term" value="F:glycosyltransferase activity"/>
    <property type="evidence" value="ECO:0007669"/>
    <property type="project" value="TreeGrafter"/>
</dbReference>
<comment type="caution">
    <text evidence="2">The sequence shown here is derived from an EMBL/GenBank/DDBJ whole genome shotgun (WGS) entry which is preliminary data.</text>
</comment>
<dbReference type="InterPro" id="IPR017522">
    <property type="entry name" value="Sugar_tfrase_PEP-CTERM_Stp2"/>
</dbReference>
<dbReference type="OrthoDB" id="9775208at2"/>
<evidence type="ECO:0000259" key="1">
    <source>
        <dbReference type="Pfam" id="PF13439"/>
    </source>
</evidence>
<proteinExistence type="predicted"/>
<dbReference type="SUPFAM" id="SSF53756">
    <property type="entry name" value="UDP-Glycosyltransferase/glycogen phosphorylase"/>
    <property type="match status" value="1"/>
</dbReference>
<evidence type="ECO:0000313" key="2">
    <source>
        <dbReference type="EMBL" id="RVU49820.1"/>
    </source>
</evidence>
<dbReference type="NCBIfam" id="TIGR03088">
    <property type="entry name" value="stp2"/>
    <property type="match status" value="1"/>
</dbReference>
<dbReference type="InterPro" id="IPR028098">
    <property type="entry name" value="Glyco_trans_4-like_N"/>
</dbReference>
<dbReference type="AlphaFoldDB" id="A0A437RSU7"/>
<dbReference type="Pfam" id="PF13692">
    <property type="entry name" value="Glyco_trans_1_4"/>
    <property type="match status" value="1"/>
</dbReference>
<accession>A0A437RSU7</accession>
<dbReference type="Proteomes" id="UP000285575">
    <property type="component" value="Unassembled WGS sequence"/>
</dbReference>
<dbReference type="Pfam" id="PF13439">
    <property type="entry name" value="Glyco_transf_4"/>
    <property type="match status" value="1"/>
</dbReference>
<gene>
    <name evidence="2" type="ORF">EOE66_04515</name>
</gene>
<dbReference type="PANTHER" id="PTHR12526:SF636">
    <property type="entry name" value="BLL3647 PROTEIN"/>
    <property type="match status" value="1"/>
</dbReference>